<keyword evidence="13 14" id="KW-0456">Lyase</keyword>
<dbReference type="GO" id="GO:0008686">
    <property type="term" value="F:3,4-dihydroxy-2-butanone-4-phosphate synthase activity"/>
    <property type="evidence" value="ECO:0007669"/>
    <property type="project" value="UniProtKB-UniRule"/>
</dbReference>
<comment type="similarity">
    <text evidence="5">In the N-terminal section; belongs to the DHBP synthase family.</text>
</comment>
<evidence type="ECO:0000256" key="8">
    <source>
        <dbReference type="ARBA" id="ARBA00018836"/>
    </source>
</evidence>
<sequence>MSLNSTEEILEDIRNGKMVILMDDEDRENEGDLIMAAEHITPEAINFMVTHARGLVCLPMTRDRCETLKLPLMVDNNGAQFSTNFTVSIEAAEGVTTGISAADRARTILAAVAPDAVAADIVQPGHIFPLIAKEGGVLNRAGHTEAAVDLARLAGCEPAGVIVEILNEDGTMARRPELEAFAKKHDLKLGTIADLIEYRNINEATVEQVATCNLPTEFGEFRLATFKDTIDNQVHFALCKGDITPDEPTLVRVHLRNTFSDVLGSGRSIDRSMDLPQAMQRIANDGGVLLILGREESSDELVRVVKQFEAEDKGEKPVTNLWKGTSRTVGVGCQILKTLGVQKMRLLSKPVKYHALSGYGLEVVETISE</sequence>
<evidence type="ECO:0000256" key="3">
    <source>
        <dbReference type="ARBA" id="ARBA00002284"/>
    </source>
</evidence>
<feature type="binding site" evidence="14">
    <location>
        <position position="28"/>
    </location>
    <ligand>
        <name>Mg(2+)</name>
        <dbReference type="ChEBI" id="CHEBI:18420"/>
        <label>2</label>
    </ligand>
</feature>
<dbReference type="Pfam" id="PF00925">
    <property type="entry name" value="GTP_cyclohydro2"/>
    <property type="match status" value="1"/>
</dbReference>
<comment type="cofactor">
    <cofactor evidence="2">
        <name>Mn(2+)</name>
        <dbReference type="ChEBI" id="CHEBI:29035"/>
    </cofactor>
</comment>
<dbReference type="EC" id="4.1.99.12" evidence="7 14"/>
<dbReference type="KEGG" id="pmaw:MACH26_30700"/>
<evidence type="ECO:0000259" key="15">
    <source>
        <dbReference type="Pfam" id="PF00925"/>
    </source>
</evidence>
<protein>
    <recommendedName>
        <fullName evidence="8 14">3,4-dihydroxy-2-butanone 4-phosphate synthase</fullName>
        <shortName evidence="14">DHBP synthase</shortName>
        <ecNumber evidence="7 14">4.1.99.12</ecNumber>
    </recommendedName>
</protein>
<feature type="binding site" evidence="14">
    <location>
        <position position="32"/>
    </location>
    <ligand>
        <name>D-ribulose 5-phosphate</name>
        <dbReference type="ChEBI" id="CHEBI:58121"/>
    </ligand>
</feature>
<dbReference type="HAMAP" id="MF_00180">
    <property type="entry name" value="RibB"/>
    <property type="match status" value="1"/>
</dbReference>
<evidence type="ECO:0000313" key="16">
    <source>
        <dbReference type="EMBL" id="BDX07549.1"/>
    </source>
</evidence>
<dbReference type="PIRSF" id="PIRSF001259">
    <property type="entry name" value="RibA"/>
    <property type="match status" value="1"/>
</dbReference>
<accession>A0AA48KTH6</accession>
<evidence type="ECO:0000256" key="10">
    <source>
        <dbReference type="ARBA" id="ARBA00022723"/>
    </source>
</evidence>
<feature type="binding site" evidence="14">
    <location>
        <position position="28"/>
    </location>
    <ligand>
        <name>Mg(2+)</name>
        <dbReference type="ChEBI" id="CHEBI:18420"/>
        <label>1</label>
    </ligand>
</feature>
<dbReference type="Gene3D" id="3.40.50.10990">
    <property type="entry name" value="GTP cyclohydrolase II"/>
    <property type="match status" value="1"/>
</dbReference>
<evidence type="ECO:0000256" key="4">
    <source>
        <dbReference type="ARBA" id="ARBA00004904"/>
    </source>
</evidence>
<proteinExistence type="inferred from homology"/>
<evidence type="ECO:0000256" key="5">
    <source>
        <dbReference type="ARBA" id="ARBA00005520"/>
    </source>
</evidence>
<dbReference type="NCBIfam" id="TIGR00506">
    <property type="entry name" value="ribB"/>
    <property type="match status" value="1"/>
</dbReference>
<dbReference type="Proteomes" id="UP001333710">
    <property type="component" value="Chromosome"/>
</dbReference>
<dbReference type="InterPro" id="IPR000422">
    <property type="entry name" value="DHBP_synthase_RibB"/>
</dbReference>
<evidence type="ECO:0000256" key="11">
    <source>
        <dbReference type="ARBA" id="ARBA00022842"/>
    </source>
</evidence>
<feature type="binding site" evidence="14">
    <location>
        <begin position="140"/>
        <end position="144"/>
    </location>
    <ligand>
        <name>D-ribulose 5-phosphate</name>
        <dbReference type="ChEBI" id="CHEBI:58121"/>
    </ligand>
</feature>
<feature type="site" description="Essential for catalytic activity" evidence="14">
    <location>
        <position position="126"/>
    </location>
</feature>
<feature type="site" description="Essential for catalytic activity" evidence="14">
    <location>
        <position position="164"/>
    </location>
</feature>
<dbReference type="EMBL" id="AP027272">
    <property type="protein sequence ID" value="BDX07549.1"/>
    <property type="molecule type" value="Genomic_DNA"/>
</dbReference>
<comment type="catalytic activity">
    <reaction evidence="1 14">
        <text>D-ribulose 5-phosphate = (2S)-2-hydroxy-3-oxobutyl phosphate + formate + H(+)</text>
        <dbReference type="Rhea" id="RHEA:18457"/>
        <dbReference type="ChEBI" id="CHEBI:15378"/>
        <dbReference type="ChEBI" id="CHEBI:15740"/>
        <dbReference type="ChEBI" id="CHEBI:58121"/>
        <dbReference type="ChEBI" id="CHEBI:58830"/>
        <dbReference type="EC" id="4.1.99.12"/>
    </reaction>
</comment>
<comment type="similarity">
    <text evidence="6">In the C-terminal section; belongs to the GTP cyclohydrolase II family.</text>
</comment>
<keyword evidence="11 14" id="KW-0460">Magnesium</keyword>
<comment type="pathway">
    <text evidence="4 14">Cofactor biosynthesis; riboflavin biosynthesis; 2-hydroxy-3-oxobutyl phosphate from D-ribulose 5-phosphate: step 1/1.</text>
</comment>
<feature type="domain" description="GTP cyclohydrolase II" evidence="15">
    <location>
        <begin position="208"/>
        <end position="367"/>
    </location>
</feature>
<dbReference type="GO" id="GO:0005829">
    <property type="term" value="C:cytosol"/>
    <property type="evidence" value="ECO:0007669"/>
    <property type="project" value="TreeGrafter"/>
</dbReference>
<dbReference type="GO" id="GO:0000287">
    <property type="term" value="F:magnesium ion binding"/>
    <property type="evidence" value="ECO:0007669"/>
    <property type="project" value="UniProtKB-UniRule"/>
</dbReference>
<comment type="subunit">
    <text evidence="14">Homodimer.</text>
</comment>
<evidence type="ECO:0000256" key="14">
    <source>
        <dbReference type="HAMAP-Rule" id="MF_00180"/>
    </source>
</evidence>
<dbReference type="AlphaFoldDB" id="A0AA48KTH6"/>
<dbReference type="InterPro" id="IPR032677">
    <property type="entry name" value="GTP_cyclohydro_II"/>
</dbReference>
<keyword evidence="17" id="KW-1185">Reference proteome</keyword>
<evidence type="ECO:0000256" key="12">
    <source>
        <dbReference type="ARBA" id="ARBA00023211"/>
    </source>
</evidence>
<keyword evidence="9 14" id="KW-0686">Riboflavin biosynthesis</keyword>
<gene>
    <name evidence="14 16" type="primary">ribB</name>
    <name evidence="16" type="ORF">MACH26_30700</name>
</gene>
<keyword evidence="10 14" id="KW-0479">Metal-binding</keyword>
<dbReference type="GO" id="GO:0003935">
    <property type="term" value="F:GTP cyclohydrolase II activity"/>
    <property type="evidence" value="ECO:0007669"/>
    <property type="project" value="TreeGrafter"/>
</dbReference>
<dbReference type="NCBIfam" id="NF010626">
    <property type="entry name" value="PRK14019.1"/>
    <property type="match status" value="1"/>
</dbReference>
<comment type="cofactor">
    <cofactor evidence="14">
        <name>Mg(2+)</name>
        <dbReference type="ChEBI" id="CHEBI:18420"/>
    </cofactor>
    <cofactor evidence="14">
        <name>Mn(2+)</name>
        <dbReference type="ChEBI" id="CHEBI:29035"/>
    </cofactor>
    <text evidence="14">Binds 2 divalent metal cations per subunit. Magnesium or manganese.</text>
</comment>
<evidence type="ECO:0000256" key="2">
    <source>
        <dbReference type="ARBA" id="ARBA00001936"/>
    </source>
</evidence>
<dbReference type="InterPro" id="IPR036144">
    <property type="entry name" value="RibA-like_sf"/>
</dbReference>
<evidence type="ECO:0000256" key="1">
    <source>
        <dbReference type="ARBA" id="ARBA00000141"/>
    </source>
</evidence>
<dbReference type="PANTHER" id="PTHR21327">
    <property type="entry name" value="GTP CYCLOHYDROLASE II-RELATED"/>
    <property type="match status" value="1"/>
</dbReference>
<dbReference type="PANTHER" id="PTHR21327:SF34">
    <property type="entry name" value="3,4-DIHYDROXY-2-BUTANONE 4-PHOSPHATE SYNTHASE"/>
    <property type="match status" value="1"/>
</dbReference>
<name>A0AA48KTH6_9ALTE</name>
<dbReference type="GO" id="GO:0009231">
    <property type="term" value="P:riboflavin biosynthetic process"/>
    <property type="evidence" value="ECO:0007669"/>
    <property type="project" value="UniProtKB-UniRule"/>
</dbReference>
<evidence type="ECO:0000256" key="9">
    <source>
        <dbReference type="ARBA" id="ARBA00022619"/>
    </source>
</evidence>
<feature type="binding site" evidence="14">
    <location>
        <position position="143"/>
    </location>
    <ligand>
        <name>Mg(2+)</name>
        <dbReference type="ChEBI" id="CHEBI:18420"/>
        <label>2</label>
    </ligand>
</feature>
<comment type="function">
    <text evidence="3 14">Catalyzes the conversion of D-ribulose 5-phosphate to formate and 3,4-dihydroxy-2-butanone 4-phosphate.</text>
</comment>
<evidence type="ECO:0000256" key="13">
    <source>
        <dbReference type="ARBA" id="ARBA00023239"/>
    </source>
</evidence>
<dbReference type="SUPFAM" id="SSF55821">
    <property type="entry name" value="YrdC/RibB"/>
    <property type="match status" value="1"/>
</dbReference>
<dbReference type="Gene3D" id="3.90.870.10">
    <property type="entry name" value="DHBP synthase"/>
    <property type="match status" value="1"/>
</dbReference>
<feature type="binding site" evidence="14">
    <location>
        <begin position="27"/>
        <end position="28"/>
    </location>
    <ligand>
        <name>D-ribulose 5-phosphate</name>
        <dbReference type="ChEBI" id="CHEBI:58121"/>
    </ligand>
</feature>
<dbReference type="SUPFAM" id="SSF142695">
    <property type="entry name" value="RibA-like"/>
    <property type="match status" value="1"/>
</dbReference>
<dbReference type="InterPro" id="IPR017945">
    <property type="entry name" value="DHBP_synth_RibB-like_a/b_dom"/>
</dbReference>
<dbReference type="GO" id="GO:0030145">
    <property type="term" value="F:manganese ion binding"/>
    <property type="evidence" value="ECO:0007669"/>
    <property type="project" value="UniProtKB-UniRule"/>
</dbReference>
<evidence type="ECO:0000313" key="17">
    <source>
        <dbReference type="Proteomes" id="UP001333710"/>
    </source>
</evidence>
<evidence type="ECO:0000256" key="7">
    <source>
        <dbReference type="ARBA" id="ARBA00012153"/>
    </source>
</evidence>
<comment type="similarity">
    <text evidence="14">Belongs to the DHBP synthase family.</text>
</comment>
<keyword evidence="12 14" id="KW-0464">Manganese</keyword>
<organism evidence="16 17">
    <name type="scientific">Planctobacterium marinum</name>
    <dbReference type="NCBI Taxonomy" id="1631968"/>
    <lineage>
        <taxon>Bacteria</taxon>
        <taxon>Pseudomonadati</taxon>
        <taxon>Pseudomonadota</taxon>
        <taxon>Gammaproteobacteria</taxon>
        <taxon>Alteromonadales</taxon>
        <taxon>Alteromonadaceae</taxon>
        <taxon>Planctobacterium</taxon>
    </lineage>
</organism>
<dbReference type="FunFam" id="3.90.870.10:FF:000001">
    <property type="entry name" value="Riboflavin biosynthesis protein RibBA"/>
    <property type="match status" value="1"/>
</dbReference>
<dbReference type="RefSeq" id="WP_338293584.1">
    <property type="nucleotide sequence ID" value="NZ_AP027272.1"/>
</dbReference>
<reference evidence="16" key="1">
    <citation type="submission" date="2023-01" db="EMBL/GenBank/DDBJ databases">
        <title>Complete genome sequence of Planctobacterium marinum strain Dej080120_11.</title>
        <authorList>
            <person name="Ueki S."/>
            <person name="Maruyama F."/>
        </authorList>
    </citation>
    <scope>NUCLEOTIDE SEQUENCE</scope>
    <source>
        <strain evidence="16">Dej080120_11</strain>
    </source>
</reference>
<dbReference type="Pfam" id="PF00926">
    <property type="entry name" value="DHBP_synthase"/>
    <property type="match status" value="1"/>
</dbReference>
<evidence type="ECO:0000256" key="6">
    <source>
        <dbReference type="ARBA" id="ARBA00008976"/>
    </source>
</evidence>